<dbReference type="Proteomes" id="UP000019373">
    <property type="component" value="Unassembled WGS sequence"/>
</dbReference>
<dbReference type="PANTHER" id="PTHR48112">
    <property type="entry name" value="HIGH MOBILITY GROUP PROTEIN DSP1"/>
    <property type="match status" value="1"/>
</dbReference>
<feature type="region of interest" description="Disordered" evidence="7">
    <location>
        <begin position="1"/>
        <end position="53"/>
    </location>
</feature>
<dbReference type="PANTHER" id="PTHR48112:SF22">
    <property type="entry name" value="MITOCHONDRIAL TRANSCRIPTION FACTOR A, ISOFORM B"/>
    <property type="match status" value="1"/>
</dbReference>
<dbReference type="SUPFAM" id="SSF47095">
    <property type="entry name" value="HMG-box"/>
    <property type="match status" value="1"/>
</dbReference>
<keyword evidence="2 6" id="KW-0539">Nucleus</keyword>
<evidence type="ECO:0000256" key="2">
    <source>
        <dbReference type="ARBA" id="ARBA00023242"/>
    </source>
</evidence>
<evidence type="ECO:0000256" key="1">
    <source>
        <dbReference type="ARBA" id="ARBA00023125"/>
    </source>
</evidence>
<feature type="compositionally biased region" description="Basic and acidic residues" evidence="7">
    <location>
        <begin position="35"/>
        <end position="48"/>
    </location>
</feature>
<feature type="DNA-binding region" description="HMG box" evidence="6">
    <location>
        <begin position="49"/>
        <end position="117"/>
    </location>
</feature>
<dbReference type="EMBL" id="KE720815">
    <property type="protein sequence ID" value="ERF75289.1"/>
    <property type="molecule type" value="Genomic_DNA"/>
</dbReference>
<evidence type="ECO:0000313" key="9">
    <source>
        <dbReference type="EMBL" id="ERF75289.1"/>
    </source>
</evidence>
<feature type="compositionally biased region" description="Basic and acidic residues" evidence="7">
    <location>
        <begin position="91"/>
        <end position="113"/>
    </location>
</feature>
<dbReference type="eggNOG" id="KOG0381">
    <property type="taxonomic scope" value="Eukaryota"/>
</dbReference>
<dbReference type="InterPro" id="IPR036910">
    <property type="entry name" value="HMG_box_dom_sf"/>
</dbReference>
<evidence type="ECO:0000256" key="4">
    <source>
        <dbReference type="ARBA" id="ARBA00057588"/>
    </source>
</evidence>
<proteinExistence type="inferred from homology"/>
<dbReference type="GeneID" id="19235146"/>
<evidence type="ECO:0000313" key="10">
    <source>
        <dbReference type="Proteomes" id="UP000019373"/>
    </source>
</evidence>
<evidence type="ECO:0000259" key="8">
    <source>
        <dbReference type="PROSITE" id="PS50118"/>
    </source>
</evidence>
<dbReference type="FunFam" id="1.10.30.10:FF:000016">
    <property type="entry name" value="FACT complex subunit SSRP1"/>
    <property type="match status" value="1"/>
</dbReference>
<accession>U1I0B0</accession>
<dbReference type="InterPro" id="IPR050342">
    <property type="entry name" value="HMGB"/>
</dbReference>
<comment type="function">
    <text evidence="4">DNA-binding protein that induces severe bending of DNA. Required for DNA-binding by the FACT complex, a general chromatin factor that acts to reorganize nucleosomes. The FACT complex is involved in multiple processes that require DNA as a template such as mRNA elongation, DNA replication and DNA repair. Also augments the fidelity of transcription by RNA polymerase III independently of any role in the FACT complex.</text>
</comment>
<evidence type="ECO:0000256" key="7">
    <source>
        <dbReference type="SAM" id="MobiDB-lite"/>
    </source>
</evidence>
<evidence type="ECO:0000256" key="5">
    <source>
        <dbReference type="ARBA" id="ARBA00067275"/>
    </source>
</evidence>
<dbReference type="GO" id="GO:0005634">
    <property type="term" value="C:nucleus"/>
    <property type="evidence" value="ECO:0007669"/>
    <property type="project" value="UniProtKB-UniRule"/>
</dbReference>
<dbReference type="HOGENOM" id="CLU_082854_10_1_1"/>
<dbReference type="CDD" id="cd01390">
    <property type="entry name" value="HMG-box_NHP6-like"/>
    <property type="match status" value="1"/>
</dbReference>
<dbReference type="OrthoDB" id="1919336at2759"/>
<organism evidence="9 10">
    <name type="scientific">Endocarpon pusillum (strain Z07020 / HMAS-L-300199)</name>
    <name type="common">Lichen-forming fungus</name>
    <dbReference type="NCBI Taxonomy" id="1263415"/>
    <lineage>
        <taxon>Eukaryota</taxon>
        <taxon>Fungi</taxon>
        <taxon>Dikarya</taxon>
        <taxon>Ascomycota</taxon>
        <taxon>Pezizomycotina</taxon>
        <taxon>Eurotiomycetes</taxon>
        <taxon>Chaetothyriomycetidae</taxon>
        <taxon>Verrucariales</taxon>
        <taxon>Verrucariaceae</taxon>
        <taxon>Endocarpon</taxon>
    </lineage>
</organism>
<dbReference type="Gene3D" id="1.10.30.10">
    <property type="entry name" value="High mobility group box domain"/>
    <property type="match status" value="1"/>
</dbReference>
<dbReference type="PROSITE" id="PS50118">
    <property type="entry name" value="HMG_BOX_2"/>
    <property type="match status" value="1"/>
</dbReference>
<evidence type="ECO:0000256" key="3">
    <source>
        <dbReference type="ARBA" id="ARBA00043963"/>
    </source>
</evidence>
<keyword evidence="1 6" id="KW-0238">DNA-binding</keyword>
<dbReference type="GO" id="GO:0003677">
    <property type="term" value="F:DNA binding"/>
    <property type="evidence" value="ECO:0007669"/>
    <property type="project" value="UniProtKB-UniRule"/>
</dbReference>
<dbReference type="OMA" id="PLSAYMH"/>
<dbReference type="Pfam" id="PF00505">
    <property type="entry name" value="HMG_box"/>
    <property type="match status" value="1"/>
</dbReference>
<protein>
    <recommendedName>
        <fullName evidence="5">Non-histone chromosomal protein 6</fullName>
    </recommendedName>
</protein>
<gene>
    <name evidence="9" type="ORF">EPUS_00081</name>
</gene>
<comment type="similarity">
    <text evidence="3">Belongs to the NHP6 family.</text>
</comment>
<evidence type="ECO:0000256" key="6">
    <source>
        <dbReference type="PROSITE-ProRule" id="PRU00267"/>
    </source>
</evidence>
<keyword evidence="10" id="KW-1185">Reference proteome</keyword>
<dbReference type="SMART" id="SM00398">
    <property type="entry name" value="HMG"/>
    <property type="match status" value="1"/>
</dbReference>
<feature type="region of interest" description="Disordered" evidence="7">
    <location>
        <begin position="91"/>
        <end position="127"/>
    </location>
</feature>
<dbReference type="RefSeq" id="XP_007787301.1">
    <property type="nucleotide sequence ID" value="XM_007789111.1"/>
</dbReference>
<name>U1I0B0_ENDPU</name>
<feature type="domain" description="HMG box" evidence="8">
    <location>
        <begin position="49"/>
        <end position="117"/>
    </location>
</feature>
<sequence length="127" mass="14118">MARAKAALTESKSKTNSNAPVSVDMPKAKATKKGTRGDGGKKKKDPNAPKRGLSAYMFFANDQRDTVREENPGISFGQVGKVLGDKWKALSAKDRKPYEDKATEDKKRYETEKLAYQNKDEDEEESS</sequence>
<reference evidence="10" key="1">
    <citation type="journal article" date="2014" name="BMC Genomics">
        <title>Genome characteristics reveal the impact of lichenization on lichen-forming fungus Endocarpon pusillum Hedwig (Verrucariales, Ascomycota).</title>
        <authorList>
            <person name="Wang Y.-Y."/>
            <person name="Liu B."/>
            <person name="Zhang X.-Y."/>
            <person name="Zhou Q.-M."/>
            <person name="Zhang T."/>
            <person name="Li H."/>
            <person name="Yu Y.-F."/>
            <person name="Zhang X.-L."/>
            <person name="Hao X.-Y."/>
            <person name="Wang M."/>
            <person name="Wang L."/>
            <person name="Wei J.-C."/>
        </authorList>
    </citation>
    <scope>NUCLEOTIDE SEQUENCE [LARGE SCALE GENOMIC DNA]</scope>
    <source>
        <strain evidence="10">Z07020 / HMAS-L-300199</strain>
    </source>
</reference>
<dbReference type="AlphaFoldDB" id="U1I0B0"/>
<dbReference type="InterPro" id="IPR009071">
    <property type="entry name" value="HMG_box_dom"/>
</dbReference>